<accession>A0ACC1SPT8</accession>
<evidence type="ECO:0000313" key="2">
    <source>
        <dbReference type="Proteomes" id="UP001148662"/>
    </source>
</evidence>
<reference evidence="1" key="1">
    <citation type="submission" date="2022-07" db="EMBL/GenBank/DDBJ databases">
        <title>Genome Sequence of Phlebia brevispora.</title>
        <authorList>
            <person name="Buettner E."/>
        </authorList>
    </citation>
    <scope>NUCLEOTIDE SEQUENCE</scope>
    <source>
        <strain evidence="1">MPL23</strain>
    </source>
</reference>
<protein>
    <submittedName>
        <fullName evidence="1">Uncharacterized protein</fullName>
    </submittedName>
</protein>
<proteinExistence type="predicted"/>
<name>A0ACC1SPT8_9APHY</name>
<evidence type="ECO:0000313" key="1">
    <source>
        <dbReference type="EMBL" id="KAJ3544151.1"/>
    </source>
</evidence>
<dbReference type="Proteomes" id="UP001148662">
    <property type="component" value="Unassembled WGS sequence"/>
</dbReference>
<gene>
    <name evidence="1" type="ORF">NM688_g5774</name>
</gene>
<dbReference type="EMBL" id="JANHOG010001099">
    <property type="protein sequence ID" value="KAJ3544151.1"/>
    <property type="molecule type" value="Genomic_DNA"/>
</dbReference>
<comment type="caution">
    <text evidence="1">The sequence shown here is derived from an EMBL/GenBank/DDBJ whole genome shotgun (WGS) entry which is preliminary data.</text>
</comment>
<sequence length="311" mass="33549">MILRYNPNAHALSYFLLLLSLAAVRVSADEPFDCHVTIGEYSYDLTGLDGAQEITRSRDSPPTKYTDTVTFNLCGEIPRSSAPESEQCPSGSKACLTKTNVKEGDSDRITEVVQLATDSSDEASYETLSAPNKGILLSFKGPSYPDPVTGEPKPQSFNIRVLCDTESSDPAFVSYDGSAVWVEWHAKAGCAMGPGAPPVMTPDPGDDDGKKESSMGSGLGYFFLLLLVALLAYFGLGAYYNYSTYGATGFDLIPYVSVHVRRLTANLASSADTVTSGEKFPTCCVMLFHIYVQASARGTRQVEEVILPYDA</sequence>
<keyword evidence="2" id="KW-1185">Reference proteome</keyword>
<organism evidence="1 2">
    <name type="scientific">Phlebia brevispora</name>
    <dbReference type="NCBI Taxonomy" id="194682"/>
    <lineage>
        <taxon>Eukaryota</taxon>
        <taxon>Fungi</taxon>
        <taxon>Dikarya</taxon>
        <taxon>Basidiomycota</taxon>
        <taxon>Agaricomycotina</taxon>
        <taxon>Agaricomycetes</taxon>
        <taxon>Polyporales</taxon>
        <taxon>Meruliaceae</taxon>
        <taxon>Phlebia</taxon>
    </lineage>
</organism>